<dbReference type="CDD" id="cd06582">
    <property type="entry name" value="TM_PBP1_LivH_like"/>
    <property type="match status" value="1"/>
</dbReference>
<feature type="transmembrane region" description="Helical" evidence="9">
    <location>
        <begin position="132"/>
        <end position="158"/>
    </location>
</feature>
<comment type="subcellular location">
    <subcellularLocation>
        <location evidence="1">Cell membrane</location>
        <topology evidence="1">Multi-pass membrane protein</topology>
    </subcellularLocation>
</comment>
<comment type="similarity">
    <text evidence="8">Belongs to the binding-protein-dependent transport system permease family. LivHM subfamily.</text>
</comment>
<evidence type="ECO:0000256" key="4">
    <source>
        <dbReference type="ARBA" id="ARBA00022692"/>
    </source>
</evidence>
<keyword evidence="3" id="KW-1003">Cell membrane</keyword>
<protein>
    <submittedName>
        <fullName evidence="10">High-affinity branched-chain amino acid transport system permease protein LivH</fullName>
    </submittedName>
</protein>
<gene>
    <name evidence="10" type="primary">livH_57</name>
    <name evidence="10" type="ORF">GALL_439940</name>
</gene>
<dbReference type="InterPro" id="IPR001851">
    <property type="entry name" value="ABC_transp_permease"/>
</dbReference>
<keyword evidence="6 9" id="KW-1133">Transmembrane helix</keyword>
<keyword evidence="7 9" id="KW-0472">Membrane</keyword>
<evidence type="ECO:0000256" key="9">
    <source>
        <dbReference type="SAM" id="Phobius"/>
    </source>
</evidence>
<keyword evidence="2" id="KW-0813">Transport</keyword>
<keyword evidence="4 9" id="KW-0812">Transmembrane</keyword>
<keyword evidence="5" id="KW-0029">Amino-acid transport</keyword>
<dbReference type="PANTHER" id="PTHR11795">
    <property type="entry name" value="BRANCHED-CHAIN AMINO ACID TRANSPORT SYSTEM PERMEASE PROTEIN LIVH"/>
    <property type="match status" value="1"/>
</dbReference>
<feature type="transmembrane region" description="Helical" evidence="9">
    <location>
        <begin position="12"/>
        <end position="35"/>
    </location>
</feature>
<sequence>METFFNILISGILLGGIYSLVSIGLNLIFGVVRIVNFAQGEFVMLAMYATYFCTTHLGINPYLAVFLVAPLMFLFGLAVQRTVLQPLQNEPMMQIFATFGLLILFENVMLALTRGEGYSLSGGYSSVAISLFGLKASGVRVVVFLAATGIAIALMLFLQRTMPGKAIRAVIQDRQAARLMGINVERTYLLTFGLGTALAGVAGALLAPIYTLSPYIGGNFILAAFAVVVLGGLGSVPGAYFGGLIVGLIESFAGYYIDPALKQAIWFIIFVAVLVVRPSGLMGQVGAEEVGLREQS</sequence>
<proteinExistence type="inferred from homology"/>
<dbReference type="Pfam" id="PF02653">
    <property type="entry name" value="BPD_transp_2"/>
    <property type="match status" value="1"/>
</dbReference>
<evidence type="ECO:0000256" key="7">
    <source>
        <dbReference type="ARBA" id="ARBA00023136"/>
    </source>
</evidence>
<dbReference type="PANTHER" id="PTHR11795:SF445">
    <property type="entry name" value="AMINO ACID ABC TRANSPORTER PERMEASE PROTEIN"/>
    <property type="match status" value="1"/>
</dbReference>
<comment type="caution">
    <text evidence="10">The sequence shown here is derived from an EMBL/GenBank/DDBJ whole genome shotgun (WGS) entry which is preliminary data.</text>
</comment>
<feature type="transmembrane region" description="Helical" evidence="9">
    <location>
        <begin position="65"/>
        <end position="83"/>
    </location>
</feature>
<evidence type="ECO:0000256" key="1">
    <source>
        <dbReference type="ARBA" id="ARBA00004651"/>
    </source>
</evidence>
<evidence type="ECO:0000256" key="5">
    <source>
        <dbReference type="ARBA" id="ARBA00022970"/>
    </source>
</evidence>
<evidence type="ECO:0000256" key="8">
    <source>
        <dbReference type="ARBA" id="ARBA00037998"/>
    </source>
</evidence>
<feature type="transmembrane region" description="Helical" evidence="9">
    <location>
        <begin position="188"/>
        <end position="210"/>
    </location>
</feature>
<dbReference type="GO" id="GO:0006865">
    <property type="term" value="P:amino acid transport"/>
    <property type="evidence" value="ECO:0007669"/>
    <property type="project" value="UniProtKB-KW"/>
</dbReference>
<organism evidence="10">
    <name type="scientific">mine drainage metagenome</name>
    <dbReference type="NCBI Taxonomy" id="410659"/>
    <lineage>
        <taxon>unclassified sequences</taxon>
        <taxon>metagenomes</taxon>
        <taxon>ecological metagenomes</taxon>
    </lineage>
</organism>
<feature type="transmembrane region" description="Helical" evidence="9">
    <location>
        <begin position="263"/>
        <end position="283"/>
    </location>
</feature>
<accession>A0A1J5Q390</accession>
<evidence type="ECO:0000256" key="2">
    <source>
        <dbReference type="ARBA" id="ARBA00022448"/>
    </source>
</evidence>
<dbReference type="GO" id="GO:0005886">
    <property type="term" value="C:plasma membrane"/>
    <property type="evidence" value="ECO:0007669"/>
    <property type="project" value="UniProtKB-SubCell"/>
</dbReference>
<reference evidence="10" key="1">
    <citation type="submission" date="2016-10" db="EMBL/GenBank/DDBJ databases">
        <title>Sequence of Gallionella enrichment culture.</title>
        <authorList>
            <person name="Poehlein A."/>
            <person name="Muehling M."/>
            <person name="Daniel R."/>
        </authorList>
    </citation>
    <scope>NUCLEOTIDE SEQUENCE</scope>
</reference>
<dbReference type="AlphaFoldDB" id="A0A1J5Q390"/>
<evidence type="ECO:0000256" key="3">
    <source>
        <dbReference type="ARBA" id="ARBA00022475"/>
    </source>
</evidence>
<name>A0A1J5Q390_9ZZZZ</name>
<dbReference type="InterPro" id="IPR052157">
    <property type="entry name" value="BCAA_transport_permease"/>
</dbReference>
<dbReference type="EMBL" id="MLJW01002536">
    <property type="protein sequence ID" value="OIQ74356.1"/>
    <property type="molecule type" value="Genomic_DNA"/>
</dbReference>
<feature type="transmembrane region" description="Helical" evidence="9">
    <location>
        <begin position="95"/>
        <end position="112"/>
    </location>
</feature>
<evidence type="ECO:0000256" key="6">
    <source>
        <dbReference type="ARBA" id="ARBA00022989"/>
    </source>
</evidence>
<evidence type="ECO:0000313" key="10">
    <source>
        <dbReference type="EMBL" id="OIQ74356.1"/>
    </source>
</evidence>
<dbReference type="GO" id="GO:0022857">
    <property type="term" value="F:transmembrane transporter activity"/>
    <property type="evidence" value="ECO:0007669"/>
    <property type="project" value="InterPro"/>
</dbReference>
<feature type="transmembrane region" description="Helical" evidence="9">
    <location>
        <begin position="216"/>
        <end position="233"/>
    </location>
</feature>